<dbReference type="Proteomes" id="UP000244013">
    <property type="component" value="Unassembled WGS sequence"/>
</dbReference>
<organism evidence="1 2">
    <name type="scientific">Sphingomonas faeni</name>
    <dbReference type="NCBI Taxonomy" id="185950"/>
    <lineage>
        <taxon>Bacteria</taxon>
        <taxon>Pseudomonadati</taxon>
        <taxon>Pseudomonadota</taxon>
        <taxon>Alphaproteobacteria</taxon>
        <taxon>Sphingomonadales</taxon>
        <taxon>Sphingomonadaceae</taxon>
        <taxon>Sphingomonas</taxon>
    </lineage>
</organism>
<dbReference type="AlphaFoldDB" id="A0A2T5TWT8"/>
<dbReference type="EMBL" id="QAYE01000015">
    <property type="protein sequence ID" value="PTW43726.1"/>
    <property type="molecule type" value="Genomic_DNA"/>
</dbReference>
<name>A0A2T5TWT8_9SPHN</name>
<protein>
    <submittedName>
        <fullName evidence="1">Uncharacterized protein</fullName>
    </submittedName>
</protein>
<evidence type="ECO:0000313" key="2">
    <source>
        <dbReference type="Proteomes" id="UP000244013"/>
    </source>
</evidence>
<sequence>MRRWPQPSMGMLVGQMLGPVSRQGLSEPVIWTDPGTLHAGPIGFDPRVVFGLRHKGRYRTKAADALPGLIGP</sequence>
<gene>
    <name evidence="1" type="ORF">C8J25_11542</name>
</gene>
<proteinExistence type="predicted"/>
<reference evidence="1 2" key="1">
    <citation type="submission" date="2018-04" db="EMBL/GenBank/DDBJ databases">
        <title>Genomic Encyclopedia of Type Strains, Phase III (KMG-III): the genomes of soil and plant-associated and newly described type strains.</title>
        <authorList>
            <person name="Whitman W."/>
        </authorList>
    </citation>
    <scope>NUCLEOTIDE SEQUENCE [LARGE SCALE GENOMIC DNA]</scope>
    <source>
        <strain evidence="1 2">MA-olki</strain>
    </source>
</reference>
<accession>A0A2T5TWT8</accession>
<comment type="caution">
    <text evidence="1">The sequence shown here is derived from an EMBL/GenBank/DDBJ whole genome shotgun (WGS) entry which is preliminary data.</text>
</comment>
<evidence type="ECO:0000313" key="1">
    <source>
        <dbReference type="EMBL" id="PTW43726.1"/>
    </source>
</evidence>